<feature type="compositionally biased region" description="Low complexity" evidence="1">
    <location>
        <begin position="128"/>
        <end position="143"/>
    </location>
</feature>
<evidence type="ECO:0000313" key="3">
    <source>
        <dbReference type="Proteomes" id="UP000053097"/>
    </source>
</evidence>
<keyword evidence="3" id="KW-1185">Reference proteome</keyword>
<dbReference type="AlphaFoldDB" id="A0A026WN32"/>
<accession>A0A026WN32</accession>
<feature type="region of interest" description="Disordered" evidence="1">
    <location>
        <begin position="117"/>
        <end position="146"/>
    </location>
</feature>
<evidence type="ECO:0000313" key="2">
    <source>
        <dbReference type="EMBL" id="EZA57363.1"/>
    </source>
</evidence>
<dbReference type="Proteomes" id="UP000053097">
    <property type="component" value="Unassembled WGS sequence"/>
</dbReference>
<proteinExistence type="predicted"/>
<dbReference type="EMBL" id="KK107151">
    <property type="protein sequence ID" value="EZA57363.1"/>
    <property type="molecule type" value="Genomic_DNA"/>
</dbReference>
<evidence type="ECO:0000256" key="1">
    <source>
        <dbReference type="SAM" id="MobiDB-lite"/>
    </source>
</evidence>
<gene>
    <name evidence="2" type="ORF">X777_02614</name>
</gene>
<name>A0A026WN32_OOCBI</name>
<sequence>MQFLECTSFVSLGRHRCLSSVGSISRSFYDSRQFGGRCRKIWDSSNERAREIEGKEKERRSQLRRHVANCRGLEENRWRRWRRLREGRSGVRIDRKGEAGERAMYATAVRRNDTLRDEVEGKRRPSRRTLPSSLLSSPPRTSPVRFSNCLRAGMTKPAGPRNVNGKRRICLIKKDTRETVP</sequence>
<reference evidence="2 3" key="1">
    <citation type="journal article" date="2014" name="Curr. Biol.">
        <title>The genome of the clonal raider ant Cerapachys biroi.</title>
        <authorList>
            <person name="Oxley P.R."/>
            <person name="Ji L."/>
            <person name="Fetter-Pruneda I."/>
            <person name="McKenzie S.K."/>
            <person name="Li C."/>
            <person name="Hu H."/>
            <person name="Zhang G."/>
            <person name="Kronauer D.J."/>
        </authorList>
    </citation>
    <scope>NUCLEOTIDE SEQUENCE [LARGE SCALE GENOMIC DNA]</scope>
</reference>
<protein>
    <submittedName>
        <fullName evidence="2">Uncharacterized protein</fullName>
    </submittedName>
</protein>
<organism evidence="2 3">
    <name type="scientific">Ooceraea biroi</name>
    <name type="common">Clonal raider ant</name>
    <name type="synonym">Cerapachys biroi</name>
    <dbReference type="NCBI Taxonomy" id="2015173"/>
    <lineage>
        <taxon>Eukaryota</taxon>
        <taxon>Metazoa</taxon>
        <taxon>Ecdysozoa</taxon>
        <taxon>Arthropoda</taxon>
        <taxon>Hexapoda</taxon>
        <taxon>Insecta</taxon>
        <taxon>Pterygota</taxon>
        <taxon>Neoptera</taxon>
        <taxon>Endopterygota</taxon>
        <taxon>Hymenoptera</taxon>
        <taxon>Apocrita</taxon>
        <taxon>Aculeata</taxon>
        <taxon>Formicoidea</taxon>
        <taxon>Formicidae</taxon>
        <taxon>Dorylinae</taxon>
        <taxon>Ooceraea</taxon>
    </lineage>
</organism>